<dbReference type="InterPro" id="IPR003593">
    <property type="entry name" value="AAA+_ATPase"/>
</dbReference>
<dbReference type="PANTHER" id="PTHR43134">
    <property type="entry name" value="SIGNAL RECOGNITION PARTICLE RECEPTOR SUBUNIT ALPHA"/>
    <property type="match status" value="1"/>
</dbReference>
<dbReference type="Gene3D" id="3.30.450.60">
    <property type="match status" value="1"/>
</dbReference>
<dbReference type="CDD" id="cd17876">
    <property type="entry name" value="SRalpha_C"/>
    <property type="match status" value="1"/>
</dbReference>
<dbReference type="EMBL" id="JBBJBU010000009">
    <property type="protein sequence ID" value="KAK7204168.1"/>
    <property type="molecule type" value="Genomic_DNA"/>
</dbReference>
<dbReference type="GeneID" id="90040183"/>
<dbReference type="Gene3D" id="3.40.50.300">
    <property type="entry name" value="P-loop containing nucleotide triphosphate hydrolases"/>
    <property type="match status" value="1"/>
</dbReference>
<dbReference type="Pfam" id="PF04086">
    <property type="entry name" value="SRP-alpha_N"/>
    <property type="match status" value="1"/>
</dbReference>
<dbReference type="InterPro" id="IPR027417">
    <property type="entry name" value="P-loop_NTPase"/>
</dbReference>
<dbReference type="InterPro" id="IPR007222">
    <property type="entry name" value="Sig_recog_particle_rcpt_asu_N"/>
</dbReference>
<dbReference type="SUPFAM" id="SSF64356">
    <property type="entry name" value="SNARE-like"/>
    <property type="match status" value="1"/>
</dbReference>
<evidence type="ECO:0000256" key="6">
    <source>
        <dbReference type="ARBA" id="ARBA00023136"/>
    </source>
</evidence>
<feature type="region of interest" description="Disordered" evidence="8">
    <location>
        <begin position="143"/>
        <end position="262"/>
    </location>
</feature>
<feature type="compositionally biased region" description="Basic and acidic residues" evidence="8">
    <location>
        <begin position="227"/>
        <end position="237"/>
    </location>
</feature>
<dbReference type="InterPro" id="IPR000897">
    <property type="entry name" value="SRP54_GTPase_dom"/>
</dbReference>
<proteinExistence type="inferred from homology"/>
<dbReference type="InterPro" id="IPR011012">
    <property type="entry name" value="Longin-like_dom_sf"/>
</dbReference>
<dbReference type="Pfam" id="PF02881">
    <property type="entry name" value="SRP54_N"/>
    <property type="match status" value="1"/>
</dbReference>
<organism evidence="10 11">
    <name type="scientific">Myxozyma melibiosi</name>
    <dbReference type="NCBI Taxonomy" id="54550"/>
    <lineage>
        <taxon>Eukaryota</taxon>
        <taxon>Fungi</taxon>
        <taxon>Dikarya</taxon>
        <taxon>Ascomycota</taxon>
        <taxon>Saccharomycotina</taxon>
        <taxon>Lipomycetes</taxon>
        <taxon>Lipomycetales</taxon>
        <taxon>Lipomycetaceae</taxon>
        <taxon>Myxozyma</taxon>
    </lineage>
</organism>
<gene>
    <name evidence="10" type="ORF">BZA70DRAFT_299763</name>
</gene>
<keyword evidence="5" id="KW-0342">GTP-binding</keyword>
<dbReference type="Pfam" id="PF00448">
    <property type="entry name" value="SRP54"/>
    <property type="match status" value="1"/>
</dbReference>
<keyword evidence="6" id="KW-0472">Membrane</keyword>
<evidence type="ECO:0000256" key="8">
    <source>
        <dbReference type="SAM" id="MobiDB-lite"/>
    </source>
</evidence>
<dbReference type="PROSITE" id="PS00300">
    <property type="entry name" value="SRP54"/>
    <property type="match status" value="1"/>
</dbReference>
<evidence type="ECO:0000313" key="10">
    <source>
        <dbReference type="EMBL" id="KAK7204168.1"/>
    </source>
</evidence>
<evidence type="ECO:0000256" key="4">
    <source>
        <dbReference type="ARBA" id="ARBA00022824"/>
    </source>
</evidence>
<comment type="subcellular location">
    <subcellularLocation>
        <location evidence="1">Endoplasmic reticulum membrane</location>
        <topology evidence="1">Peripheral membrane protein</topology>
        <orientation evidence="1">Cytoplasmic side</orientation>
    </subcellularLocation>
</comment>
<dbReference type="CDD" id="cd14826">
    <property type="entry name" value="SR_alpha_SRX"/>
    <property type="match status" value="1"/>
</dbReference>
<dbReference type="Proteomes" id="UP001498771">
    <property type="component" value="Unassembled WGS sequence"/>
</dbReference>
<dbReference type="InterPro" id="IPR036225">
    <property type="entry name" value="SRP/SRP_N"/>
</dbReference>
<dbReference type="SMART" id="SM00382">
    <property type="entry name" value="AAA"/>
    <property type="match status" value="1"/>
</dbReference>
<evidence type="ECO:0000256" key="1">
    <source>
        <dbReference type="ARBA" id="ARBA00004397"/>
    </source>
</evidence>
<feature type="domain" description="SRP54-type proteins GTP-binding" evidence="9">
    <location>
        <begin position="598"/>
        <end position="611"/>
    </location>
</feature>
<name>A0ABR1F503_9ASCO</name>
<evidence type="ECO:0000256" key="5">
    <source>
        <dbReference type="ARBA" id="ARBA00023134"/>
    </source>
</evidence>
<reference evidence="10 11" key="1">
    <citation type="submission" date="2024-03" db="EMBL/GenBank/DDBJ databases">
        <title>Genome-scale model development and genomic sequencing of the oleaginous clade Lipomyces.</title>
        <authorList>
            <consortium name="Lawrence Berkeley National Laboratory"/>
            <person name="Czajka J.J."/>
            <person name="Han Y."/>
            <person name="Kim J."/>
            <person name="Mondo S.J."/>
            <person name="Hofstad B.A."/>
            <person name="Robles A."/>
            <person name="Haridas S."/>
            <person name="Riley R."/>
            <person name="LaButti K."/>
            <person name="Pangilinan J."/>
            <person name="Andreopoulos W."/>
            <person name="Lipzen A."/>
            <person name="Yan J."/>
            <person name="Wang M."/>
            <person name="Ng V."/>
            <person name="Grigoriev I.V."/>
            <person name="Spatafora J.W."/>
            <person name="Magnuson J.K."/>
            <person name="Baker S.E."/>
            <person name="Pomraning K.R."/>
        </authorList>
    </citation>
    <scope>NUCLEOTIDE SEQUENCE [LARGE SCALE GENOMIC DNA]</scope>
    <source>
        <strain evidence="10 11">Phaff 52-87</strain>
    </source>
</reference>
<dbReference type="SUPFAM" id="SSF47364">
    <property type="entry name" value="Domain of the SRP/SRP receptor G-proteins"/>
    <property type="match status" value="1"/>
</dbReference>
<sequence>MIDYFSVFTTGGIVLWQKCYQPVSANILDSLVADIFIEDRRGKAGSDSSMTKDRYTVKWTSSNDFGIIIVAVYQSLLQITFIDELLASVKKLFTTLYADELKAKDSDHLPVCHFGDYFDVRYAELEKSTAGRKPVSAVAAAAAAADDAEEDSEDAGLKSEDLEKDELEPARNGAGSKSPKPLKLSGLAKRGGRRGGRGGSKSASPMSRESSNGDDSSKKSAKKKLRKWDADGTARDVSDDEGPLDFSASKKANGSAPDDDSAVNSQLLEDADVSKWGSKTKSGDFVLKDLSSEINSILASSDEKSDNSSGSVLSSGFGYFRNIIGSKVLSEADMENALNGMKDHLMKKNVAPEVAQHLCDVVRKSLVGTKTGSWTSIEKTVRVAMEDALRKILTPSTSVDLLHEIQRVKSGSSARPYVISVVGVNGVGKSTNLSKIAYWLLQNDMKLLIAACDTFRSGAVEQLRVHARNLKKLTEREGGKIELFEKGYGKDAAVIARDAIAYGNEQGYDVVLIDTAGRRHNDTRLMSSLEKFAKYANPDKIVMVGEALVGTDSVQQARNFNAAFGPNRNLDFFLISKCDTVGDMIGSMVNMTYSTGIPVLFVGTGQMYTDLRTLSVPWAVNMLMS</sequence>
<dbReference type="InterPro" id="IPR042101">
    <property type="entry name" value="SRP54_N_sf"/>
</dbReference>
<keyword evidence="7" id="KW-0675">Receptor</keyword>
<keyword evidence="3" id="KW-0547">Nucleotide-binding</keyword>
<evidence type="ECO:0000259" key="9">
    <source>
        <dbReference type="PROSITE" id="PS00300"/>
    </source>
</evidence>
<dbReference type="SMART" id="SM00962">
    <property type="entry name" value="SRP54"/>
    <property type="match status" value="1"/>
</dbReference>
<evidence type="ECO:0000313" key="11">
    <source>
        <dbReference type="Proteomes" id="UP001498771"/>
    </source>
</evidence>
<dbReference type="RefSeq" id="XP_064767201.1">
    <property type="nucleotide sequence ID" value="XM_064914671.1"/>
</dbReference>
<comment type="similarity">
    <text evidence="2">Belongs to the GTP-binding SRP family.</text>
</comment>
<evidence type="ECO:0000256" key="3">
    <source>
        <dbReference type="ARBA" id="ARBA00022741"/>
    </source>
</evidence>
<dbReference type="PANTHER" id="PTHR43134:SF1">
    <property type="entry name" value="SIGNAL RECOGNITION PARTICLE RECEPTOR SUBUNIT ALPHA"/>
    <property type="match status" value="1"/>
</dbReference>
<comment type="caution">
    <text evidence="10">The sequence shown here is derived from an EMBL/GenBank/DDBJ whole genome shotgun (WGS) entry which is preliminary data.</text>
</comment>
<protein>
    <submittedName>
        <fullName evidence="10">Signal recognition particle, alpha subunit, N-terminal-domain-containing protein</fullName>
    </submittedName>
</protein>
<evidence type="ECO:0000256" key="7">
    <source>
        <dbReference type="ARBA" id="ARBA00023170"/>
    </source>
</evidence>
<accession>A0ABR1F503</accession>
<dbReference type="InterPro" id="IPR013822">
    <property type="entry name" value="Signal_recog_particl_SRP54_hlx"/>
</dbReference>
<evidence type="ECO:0000256" key="2">
    <source>
        <dbReference type="ARBA" id="ARBA00008531"/>
    </source>
</evidence>
<keyword evidence="11" id="KW-1185">Reference proteome</keyword>
<keyword evidence="4" id="KW-0256">Endoplasmic reticulum</keyword>
<dbReference type="SMART" id="SM00963">
    <property type="entry name" value="SRP54_N"/>
    <property type="match status" value="1"/>
</dbReference>
<dbReference type="Gene3D" id="1.20.120.140">
    <property type="entry name" value="Signal recognition particle SRP54, nucleotide-binding domain"/>
    <property type="match status" value="1"/>
</dbReference>
<dbReference type="SUPFAM" id="SSF52540">
    <property type="entry name" value="P-loop containing nucleoside triphosphate hydrolases"/>
    <property type="match status" value="1"/>
</dbReference>